<evidence type="ECO:0000313" key="1">
    <source>
        <dbReference type="EMBL" id="KAI8441093.1"/>
    </source>
</evidence>
<name>A0ACC0KX71_CHOFU</name>
<proteinExistence type="predicted"/>
<organism evidence="1 2">
    <name type="scientific">Choristoneura fumiferana</name>
    <name type="common">Spruce budworm moth</name>
    <name type="synonym">Archips fumiferana</name>
    <dbReference type="NCBI Taxonomy" id="7141"/>
    <lineage>
        <taxon>Eukaryota</taxon>
        <taxon>Metazoa</taxon>
        <taxon>Ecdysozoa</taxon>
        <taxon>Arthropoda</taxon>
        <taxon>Hexapoda</taxon>
        <taxon>Insecta</taxon>
        <taxon>Pterygota</taxon>
        <taxon>Neoptera</taxon>
        <taxon>Endopterygota</taxon>
        <taxon>Lepidoptera</taxon>
        <taxon>Glossata</taxon>
        <taxon>Ditrysia</taxon>
        <taxon>Tortricoidea</taxon>
        <taxon>Tortricidae</taxon>
        <taxon>Tortricinae</taxon>
        <taxon>Choristoneura</taxon>
    </lineage>
</organism>
<evidence type="ECO:0000313" key="2">
    <source>
        <dbReference type="Proteomes" id="UP001064048"/>
    </source>
</evidence>
<keyword evidence="2" id="KW-1185">Reference proteome</keyword>
<accession>A0ACC0KX71</accession>
<dbReference type="Proteomes" id="UP001064048">
    <property type="component" value="Chromosome 15"/>
</dbReference>
<reference evidence="1 2" key="1">
    <citation type="journal article" date="2022" name="Genome Biol. Evol.">
        <title>The Spruce Budworm Genome: Reconstructing the Evolutionary History of Antifreeze Proteins.</title>
        <authorList>
            <person name="Beliveau C."/>
            <person name="Gagne P."/>
            <person name="Picq S."/>
            <person name="Vernygora O."/>
            <person name="Keeling C.I."/>
            <person name="Pinkney K."/>
            <person name="Doucet D."/>
            <person name="Wen F."/>
            <person name="Johnston J.S."/>
            <person name="Maaroufi H."/>
            <person name="Boyle B."/>
            <person name="Laroche J."/>
            <person name="Dewar K."/>
            <person name="Juretic N."/>
            <person name="Blackburn G."/>
            <person name="Nisole A."/>
            <person name="Brunet B."/>
            <person name="Brandao M."/>
            <person name="Lumley L."/>
            <person name="Duan J."/>
            <person name="Quan G."/>
            <person name="Lucarotti C.J."/>
            <person name="Roe A.D."/>
            <person name="Sperling F.A.H."/>
            <person name="Levesque R.C."/>
            <person name="Cusson M."/>
        </authorList>
    </citation>
    <scope>NUCLEOTIDE SEQUENCE [LARGE SCALE GENOMIC DNA]</scope>
    <source>
        <strain evidence="1">Glfc:IPQL:Cfum</strain>
    </source>
</reference>
<sequence length="421" mass="48047">MACFKFEGDFETLSDTQLKLVESVLKKQGFNDGKVLVEPVGQKGDNYVANVIRFIYEKSDGSYFKMIGKVAPAAEELRKMMNTMILFLNEIVMYEEVLPKFNDLQNLAGVSANEKVRFPVCYGCVREPPNELILLEDLKESGFEMLDRFQPLSNDSVRVALKDLAKYHSLSYVLKNNEPETYNNISKKLLNMWALMDDDPAVKIFFEANENDMKLMVESEKHKKVIAGSLSQIATLAKKLQSYEKTSKYSVILQGDCWSNNILFKLEDGKAVENVMIDYQLSRESNPAADLLYFILNCTDYESRSKYYQEWIAYYHEMLDDALSNHGLKSNRVFPRDQLDADLRRYGNIMVSLGILLSSVLLRESKDVVDFKDFQGVSAEDMIDSVTNCMRAGSLDNVTIMKMKLKIEGIIDSALEFGLIQ</sequence>
<comment type="caution">
    <text evidence="1">The sequence shown here is derived from an EMBL/GenBank/DDBJ whole genome shotgun (WGS) entry which is preliminary data.</text>
</comment>
<dbReference type="EMBL" id="CM046115">
    <property type="protein sequence ID" value="KAI8441093.1"/>
    <property type="molecule type" value="Genomic_DNA"/>
</dbReference>
<gene>
    <name evidence="1" type="ORF">MSG28_009357</name>
</gene>
<protein>
    <submittedName>
        <fullName evidence="1">Uncharacterized protein</fullName>
    </submittedName>
</protein>